<dbReference type="EMBL" id="BT093149">
    <property type="protein sequence ID" value="ACU17534.1"/>
    <property type="molecule type" value="mRNA"/>
</dbReference>
<name>C6T6T2_SOYBN</name>
<sequence length="71" mass="7391">MACSEPDACTVSGAADLVRDIDLAETRECLSILVIDVVPSSIRLETVAHSLFVNGGDSRAKNVLDSAAAKC</sequence>
<reference evidence="1" key="1">
    <citation type="submission" date="2009-08" db="EMBL/GenBank/DDBJ databases">
        <authorList>
            <person name="Cheung F."/>
            <person name="Xiao Y."/>
            <person name="Chan A."/>
            <person name="Moskal W."/>
            <person name="Town C.D."/>
        </authorList>
    </citation>
    <scope>NUCLEOTIDE SEQUENCE</scope>
</reference>
<organism evidence="1">
    <name type="scientific">Glycine max</name>
    <name type="common">Soybean</name>
    <name type="synonym">Glycine hispida</name>
    <dbReference type="NCBI Taxonomy" id="3847"/>
    <lineage>
        <taxon>Eukaryota</taxon>
        <taxon>Viridiplantae</taxon>
        <taxon>Streptophyta</taxon>
        <taxon>Embryophyta</taxon>
        <taxon>Tracheophyta</taxon>
        <taxon>Spermatophyta</taxon>
        <taxon>Magnoliopsida</taxon>
        <taxon>eudicotyledons</taxon>
        <taxon>Gunneridae</taxon>
        <taxon>Pentapetalae</taxon>
        <taxon>rosids</taxon>
        <taxon>fabids</taxon>
        <taxon>Fabales</taxon>
        <taxon>Fabaceae</taxon>
        <taxon>Papilionoideae</taxon>
        <taxon>50 kb inversion clade</taxon>
        <taxon>NPAAA clade</taxon>
        <taxon>indigoferoid/millettioid clade</taxon>
        <taxon>Phaseoleae</taxon>
        <taxon>Glycine</taxon>
        <taxon>Glycine subgen. Soja</taxon>
    </lineage>
</organism>
<accession>C6T6T2</accession>
<proteinExistence type="evidence at transcript level"/>
<dbReference type="AlphaFoldDB" id="C6T6T2"/>
<protein>
    <submittedName>
        <fullName evidence="1">Uncharacterized protein</fullName>
    </submittedName>
</protein>
<evidence type="ECO:0000313" key="1">
    <source>
        <dbReference type="EMBL" id="ACU17534.1"/>
    </source>
</evidence>